<dbReference type="CDD" id="cd20572">
    <property type="entry name" value="CYCLIN_AtCycC_rpt2"/>
    <property type="match status" value="1"/>
</dbReference>
<protein>
    <recommendedName>
        <fullName evidence="4">Cyclin-like domain-containing protein</fullName>
    </recommendedName>
</protein>
<dbReference type="STRING" id="81985.R0EU76"/>
<dbReference type="Gene3D" id="1.10.472.10">
    <property type="entry name" value="Cyclin-like"/>
    <property type="match status" value="2"/>
</dbReference>
<evidence type="ECO:0000313" key="6">
    <source>
        <dbReference type="Proteomes" id="UP000029121"/>
    </source>
</evidence>
<keyword evidence="3" id="KW-0195">Cyclin</keyword>
<reference evidence="6" key="1">
    <citation type="journal article" date="2013" name="Nat. Genet.">
        <title>The Capsella rubella genome and the genomic consequences of rapid mating system evolution.</title>
        <authorList>
            <person name="Slotte T."/>
            <person name="Hazzouri K.M."/>
            <person name="Agren J.A."/>
            <person name="Koenig D."/>
            <person name="Maumus F."/>
            <person name="Guo Y.L."/>
            <person name="Steige K."/>
            <person name="Platts A.E."/>
            <person name="Escobar J.S."/>
            <person name="Newman L.K."/>
            <person name="Wang W."/>
            <person name="Mandakova T."/>
            <person name="Vello E."/>
            <person name="Smith L.M."/>
            <person name="Henz S.R."/>
            <person name="Steffen J."/>
            <person name="Takuno S."/>
            <person name="Brandvain Y."/>
            <person name="Coop G."/>
            <person name="Andolfatto P."/>
            <person name="Hu T.T."/>
            <person name="Blanchette M."/>
            <person name="Clark R.M."/>
            <person name="Quesneville H."/>
            <person name="Nordborg M."/>
            <person name="Gaut B.S."/>
            <person name="Lysak M.A."/>
            <person name="Jenkins J."/>
            <person name="Grimwood J."/>
            <person name="Chapman J."/>
            <person name="Prochnik S."/>
            <person name="Shu S."/>
            <person name="Rokhsar D."/>
            <person name="Schmutz J."/>
            <person name="Weigel D."/>
            <person name="Wright S.I."/>
        </authorList>
    </citation>
    <scope>NUCLEOTIDE SEQUENCE [LARGE SCALE GENOMIC DNA]</scope>
    <source>
        <strain evidence="6">cv. Monte Gargano</strain>
    </source>
</reference>
<feature type="domain" description="Cyclin-like" evidence="4">
    <location>
        <begin position="150"/>
        <end position="230"/>
    </location>
</feature>
<dbReference type="GO" id="GO:0016538">
    <property type="term" value="F:cyclin-dependent protein serine/threonine kinase regulator activity"/>
    <property type="evidence" value="ECO:0007669"/>
    <property type="project" value="InterPro"/>
</dbReference>
<keyword evidence="2" id="KW-0131">Cell cycle</keyword>
<proteinExistence type="inferred from homology"/>
<dbReference type="EMBL" id="KB870812">
    <property type="protein sequence ID" value="EOA12627.1"/>
    <property type="molecule type" value="Genomic_DNA"/>
</dbReference>
<sequence>MASNFWTSTHYFYVFLIDSCSGFYSYSKELKDPEEINVVNPIDAQRGISVEDFRLIKLHMSNYISKLAQHIKIRQRVVATAVTYMRRVYTRKSLTEYEPRLVAPTCLYLACKAEENADEKFRYEIKDILEMEMKILEALNFYLVVFHPYRSLPEFLQDSGINDTSMTHLTWGLVNDTYRMDLILIHPPFLITLACIYIASVHREKDIRTWFEELSVDMNIVKNIAMEILDFYEKHRLFTEERVYAAFNKLATNS</sequence>
<dbReference type="eggNOG" id="KOG0794">
    <property type="taxonomic scope" value="Eukaryota"/>
</dbReference>
<dbReference type="GO" id="GO:0006357">
    <property type="term" value="P:regulation of transcription by RNA polymerase II"/>
    <property type="evidence" value="ECO:0007669"/>
    <property type="project" value="InterPro"/>
</dbReference>
<organism evidence="5 6">
    <name type="scientific">Capsella rubella</name>
    <dbReference type="NCBI Taxonomy" id="81985"/>
    <lineage>
        <taxon>Eukaryota</taxon>
        <taxon>Viridiplantae</taxon>
        <taxon>Streptophyta</taxon>
        <taxon>Embryophyta</taxon>
        <taxon>Tracheophyta</taxon>
        <taxon>Spermatophyta</taxon>
        <taxon>Magnoliopsida</taxon>
        <taxon>eudicotyledons</taxon>
        <taxon>Gunneridae</taxon>
        <taxon>Pentapetalae</taxon>
        <taxon>rosids</taxon>
        <taxon>malvids</taxon>
        <taxon>Brassicales</taxon>
        <taxon>Brassicaceae</taxon>
        <taxon>Camelineae</taxon>
        <taxon>Capsella</taxon>
    </lineage>
</organism>
<evidence type="ECO:0000256" key="1">
    <source>
        <dbReference type="ARBA" id="ARBA00022618"/>
    </source>
</evidence>
<dbReference type="InterPro" id="IPR013763">
    <property type="entry name" value="Cyclin-like_dom"/>
</dbReference>
<evidence type="ECO:0000256" key="2">
    <source>
        <dbReference type="ARBA" id="ARBA00023306"/>
    </source>
</evidence>
<keyword evidence="1" id="KW-0132">Cell division</keyword>
<dbReference type="InterPro" id="IPR036915">
    <property type="entry name" value="Cyclin-like_sf"/>
</dbReference>
<dbReference type="SUPFAM" id="SSF47954">
    <property type="entry name" value="Cyclin-like"/>
    <property type="match status" value="2"/>
</dbReference>
<name>R0EU76_9BRAS</name>
<dbReference type="Proteomes" id="UP000029121">
    <property type="component" value="Unassembled WGS sequence"/>
</dbReference>
<keyword evidence="6" id="KW-1185">Reference proteome</keyword>
<dbReference type="PIRSF" id="PIRSF028758">
    <property type="entry name" value="Cyclin, C/H/G types"/>
    <property type="match status" value="1"/>
</dbReference>
<gene>
    <name evidence="5" type="ORF">CARUB_v10027517mg</name>
</gene>
<dbReference type="PANTHER" id="PTHR10026">
    <property type="entry name" value="CYCLIN"/>
    <property type="match status" value="1"/>
</dbReference>
<dbReference type="SMART" id="SM00385">
    <property type="entry name" value="CYCLIN"/>
    <property type="match status" value="2"/>
</dbReference>
<dbReference type="Pfam" id="PF00134">
    <property type="entry name" value="Cyclin_N"/>
    <property type="match status" value="1"/>
</dbReference>
<dbReference type="InterPro" id="IPR006671">
    <property type="entry name" value="Cyclin_N"/>
</dbReference>
<evidence type="ECO:0000313" key="5">
    <source>
        <dbReference type="EMBL" id="EOA12627.1"/>
    </source>
</evidence>
<dbReference type="InterPro" id="IPR043198">
    <property type="entry name" value="Cyclin/Ssn8"/>
</dbReference>
<evidence type="ECO:0000256" key="3">
    <source>
        <dbReference type="RuleBase" id="RU000383"/>
    </source>
</evidence>
<feature type="domain" description="Cyclin-like" evidence="4">
    <location>
        <begin position="62"/>
        <end position="137"/>
    </location>
</feature>
<evidence type="ECO:0000259" key="4">
    <source>
        <dbReference type="SMART" id="SM00385"/>
    </source>
</evidence>
<dbReference type="AlphaFoldDB" id="R0EU76"/>
<dbReference type="GO" id="GO:0051301">
    <property type="term" value="P:cell division"/>
    <property type="evidence" value="ECO:0007669"/>
    <property type="project" value="UniProtKB-KW"/>
</dbReference>
<accession>R0EU76</accession>
<comment type="similarity">
    <text evidence="3">Belongs to the cyclin family.</text>
</comment>